<dbReference type="EMBL" id="DS113398">
    <property type="protein sequence ID" value="EAY07510.1"/>
    <property type="molecule type" value="Genomic_DNA"/>
</dbReference>
<dbReference type="InParanoid" id="A2EII9"/>
<evidence type="ECO:0000313" key="1">
    <source>
        <dbReference type="EMBL" id="EAY07510.1"/>
    </source>
</evidence>
<dbReference type="Proteomes" id="UP000001542">
    <property type="component" value="Unassembled WGS sequence"/>
</dbReference>
<dbReference type="AlphaFoldDB" id="A2EII9"/>
<keyword evidence="2" id="KW-1185">Reference proteome</keyword>
<gene>
    <name evidence="1" type="ORF">TVAG_124830</name>
</gene>
<proteinExistence type="predicted"/>
<accession>A2EII9</accession>
<protein>
    <submittedName>
        <fullName evidence="1">Uncharacterized protein</fullName>
    </submittedName>
</protein>
<reference evidence="1" key="1">
    <citation type="submission" date="2006-10" db="EMBL/GenBank/DDBJ databases">
        <authorList>
            <person name="Amadeo P."/>
            <person name="Zhao Q."/>
            <person name="Wortman J."/>
            <person name="Fraser-Liggett C."/>
            <person name="Carlton J."/>
        </authorList>
    </citation>
    <scope>NUCLEOTIDE SEQUENCE</scope>
    <source>
        <strain evidence="1">G3</strain>
    </source>
</reference>
<dbReference type="RefSeq" id="XP_001319733.1">
    <property type="nucleotide sequence ID" value="XM_001319698.1"/>
</dbReference>
<name>A2EII9_TRIV3</name>
<evidence type="ECO:0000313" key="2">
    <source>
        <dbReference type="Proteomes" id="UP000001542"/>
    </source>
</evidence>
<dbReference type="VEuPathDB" id="TrichDB:TVAG_124830"/>
<organism evidence="1 2">
    <name type="scientific">Trichomonas vaginalis (strain ATCC PRA-98 / G3)</name>
    <dbReference type="NCBI Taxonomy" id="412133"/>
    <lineage>
        <taxon>Eukaryota</taxon>
        <taxon>Metamonada</taxon>
        <taxon>Parabasalia</taxon>
        <taxon>Trichomonadida</taxon>
        <taxon>Trichomonadidae</taxon>
        <taxon>Trichomonas</taxon>
    </lineage>
</organism>
<dbReference type="VEuPathDB" id="TrichDB:TVAGG3_0199920"/>
<dbReference type="KEGG" id="tva:4765395"/>
<reference evidence="1" key="2">
    <citation type="journal article" date="2007" name="Science">
        <title>Draft genome sequence of the sexually transmitted pathogen Trichomonas vaginalis.</title>
        <authorList>
            <person name="Carlton J.M."/>
            <person name="Hirt R.P."/>
            <person name="Silva J.C."/>
            <person name="Delcher A.L."/>
            <person name="Schatz M."/>
            <person name="Zhao Q."/>
            <person name="Wortman J.R."/>
            <person name="Bidwell S.L."/>
            <person name="Alsmark U.C.M."/>
            <person name="Besteiro S."/>
            <person name="Sicheritz-Ponten T."/>
            <person name="Noel C.J."/>
            <person name="Dacks J.B."/>
            <person name="Foster P.G."/>
            <person name="Simillion C."/>
            <person name="Van de Peer Y."/>
            <person name="Miranda-Saavedra D."/>
            <person name="Barton G.J."/>
            <person name="Westrop G.D."/>
            <person name="Mueller S."/>
            <person name="Dessi D."/>
            <person name="Fiori P.L."/>
            <person name="Ren Q."/>
            <person name="Paulsen I."/>
            <person name="Zhang H."/>
            <person name="Bastida-Corcuera F.D."/>
            <person name="Simoes-Barbosa A."/>
            <person name="Brown M.T."/>
            <person name="Hayes R.D."/>
            <person name="Mukherjee M."/>
            <person name="Okumura C.Y."/>
            <person name="Schneider R."/>
            <person name="Smith A.J."/>
            <person name="Vanacova S."/>
            <person name="Villalvazo M."/>
            <person name="Haas B.J."/>
            <person name="Pertea M."/>
            <person name="Feldblyum T.V."/>
            <person name="Utterback T.R."/>
            <person name="Shu C.L."/>
            <person name="Osoegawa K."/>
            <person name="de Jong P.J."/>
            <person name="Hrdy I."/>
            <person name="Horvathova L."/>
            <person name="Zubacova Z."/>
            <person name="Dolezal P."/>
            <person name="Malik S.B."/>
            <person name="Logsdon J.M. Jr."/>
            <person name="Henze K."/>
            <person name="Gupta A."/>
            <person name="Wang C.C."/>
            <person name="Dunne R.L."/>
            <person name="Upcroft J.A."/>
            <person name="Upcroft P."/>
            <person name="White O."/>
            <person name="Salzberg S.L."/>
            <person name="Tang P."/>
            <person name="Chiu C.-H."/>
            <person name="Lee Y.-S."/>
            <person name="Embley T.M."/>
            <person name="Coombs G.H."/>
            <person name="Mottram J.C."/>
            <person name="Tachezy J."/>
            <person name="Fraser-Liggett C.M."/>
            <person name="Johnson P.J."/>
        </authorList>
    </citation>
    <scope>NUCLEOTIDE SEQUENCE [LARGE SCALE GENOMIC DNA]</scope>
    <source>
        <strain evidence="1">G3</strain>
    </source>
</reference>
<sequence length="426" mass="48012">MLCFLLGLSQSGKYESLIAKAKHDAYEKPRLLRASAKLQDLQPGTYSSNGFEYTIRYPITGDLSSDVLGFAMEASTMAVVKKSPKITKLNTVFSDSAQQQVYRLKGVLESENEVDVYEVENIEPLDVISNIKYNASKDSFFKRDFNSSLKWKETPDPFFDGRPEYINPENDYMKFGAGAYINTEVSLDFDLSLKNISMTAHIQTKGVFGASINISLANDAFKMPNTFSKNITIPNGLSFSILGVNIALKTEFFSILKFDTNFYNVPESIDIYRGYIITMDRTISIINGKFISQPTKFNLEQVGSKSDVVELAKSFDGSHLIFSPSASLGIDISLNAGLKQYISTSITLVPRIFFEMSFNKEQCRAPYLYGYINPRVDLLYNFSGFKPLGFNVMEPMGKIWNLYEFHHDDVCLFGSRDNSENLKSEL</sequence>